<evidence type="ECO:0000256" key="10">
    <source>
        <dbReference type="SAM" id="MobiDB-lite"/>
    </source>
</evidence>
<protein>
    <recommendedName>
        <fullName evidence="12">TonB C-terminal domain-containing protein</fullName>
    </recommendedName>
</protein>
<evidence type="ECO:0000256" key="9">
    <source>
        <dbReference type="ARBA" id="ARBA00023136"/>
    </source>
</evidence>
<dbReference type="Pfam" id="PF03544">
    <property type="entry name" value="TonB_C"/>
    <property type="match status" value="1"/>
</dbReference>
<evidence type="ECO:0000256" key="7">
    <source>
        <dbReference type="ARBA" id="ARBA00022927"/>
    </source>
</evidence>
<dbReference type="InterPro" id="IPR006260">
    <property type="entry name" value="TonB/TolA_C"/>
</dbReference>
<keyword evidence="7" id="KW-0653">Protein transport</keyword>
<evidence type="ECO:0000313" key="13">
    <source>
        <dbReference type="EMBL" id="PQO30171.1"/>
    </source>
</evidence>
<keyword evidence="3" id="KW-0813">Transport</keyword>
<evidence type="ECO:0000256" key="1">
    <source>
        <dbReference type="ARBA" id="ARBA00004383"/>
    </source>
</evidence>
<feature type="region of interest" description="Disordered" evidence="10">
    <location>
        <begin position="121"/>
        <end position="170"/>
    </location>
</feature>
<name>A0A2S8FDC4_9BACT</name>
<gene>
    <name evidence="13" type="ORF">C5Y98_21730</name>
</gene>
<evidence type="ECO:0000256" key="8">
    <source>
        <dbReference type="ARBA" id="ARBA00022989"/>
    </source>
</evidence>
<keyword evidence="8 11" id="KW-1133">Transmembrane helix</keyword>
<feature type="domain" description="TonB C-terminal" evidence="12">
    <location>
        <begin position="175"/>
        <end position="267"/>
    </location>
</feature>
<feature type="compositionally biased region" description="Low complexity" evidence="10">
    <location>
        <begin position="121"/>
        <end position="143"/>
    </location>
</feature>
<dbReference type="EMBL" id="PUIB01000021">
    <property type="protein sequence ID" value="PQO30171.1"/>
    <property type="molecule type" value="Genomic_DNA"/>
</dbReference>
<dbReference type="OrthoDB" id="1681210at2"/>
<dbReference type="Gene3D" id="3.30.1150.10">
    <property type="match status" value="1"/>
</dbReference>
<organism evidence="13 14">
    <name type="scientific">Blastopirellula marina</name>
    <dbReference type="NCBI Taxonomy" id="124"/>
    <lineage>
        <taxon>Bacteria</taxon>
        <taxon>Pseudomonadati</taxon>
        <taxon>Planctomycetota</taxon>
        <taxon>Planctomycetia</taxon>
        <taxon>Pirellulales</taxon>
        <taxon>Pirellulaceae</taxon>
        <taxon>Blastopirellula</taxon>
    </lineage>
</organism>
<comment type="caution">
    <text evidence="13">The sequence shown here is derived from an EMBL/GenBank/DDBJ whole genome shotgun (WGS) entry which is preliminary data.</text>
</comment>
<keyword evidence="6 11" id="KW-0812">Transmembrane</keyword>
<keyword evidence="4" id="KW-1003">Cell membrane</keyword>
<dbReference type="PANTHER" id="PTHR33446">
    <property type="entry name" value="PROTEIN TONB-RELATED"/>
    <property type="match status" value="1"/>
</dbReference>
<dbReference type="GO" id="GO:0015031">
    <property type="term" value="P:protein transport"/>
    <property type="evidence" value="ECO:0007669"/>
    <property type="project" value="UniProtKB-KW"/>
</dbReference>
<dbReference type="Proteomes" id="UP000239388">
    <property type="component" value="Unassembled WGS sequence"/>
</dbReference>
<feature type="compositionally biased region" description="Basic and acidic residues" evidence="10">
    <location>
        <begin position="144"/>
        <end position="154"/>
    </location>
</feature>
<dbReference type="InterPro" id="IPR051045">
    <property type="entry name" value="TonB-dependent_transducer"/>
</dbReference>
<evidence type="ECO:0000256" key="5">
    <source>
        <dbReference type="ARBA" id="ARBA00022519"/>
    </source>
</evidence>
<keyword evidence="9 11" id="KW-0472">Membrane</keyword>
<dbReference type="RefSeq" id="WP_105357373.1">
    <property type="nucleotide sequence ID" value="NZ_PUIB01000021.1"/>
</dbReference>
<reference evidence="13 14" key="1">
    <citation type="submission" date="2018-02" db="EMBL/GenBank/DDBJ databases">
        <title>Comparative genomes isolates from brazilian mangrove.</title>
        <authorList>
            <person name="Araujo J.E."/>
            <person name="Taketani R.G."/>
            <person name="Silva M.C.P."/>
            <person name="Loureco M.V."/>
            <person name="Andreote F.D."/>
        </authorList>
    </citation>
    <scope>NUCLEOTIDE SEQUENCE [LARGE SCALE GENOMIC DNA]</scope>
    <source>
        <strain evidence="13 14">NAP PRIS-MGV</strain>
    </source>
</reference>
<sequence>MPTLDSLPPSEYSMLARTSTFSYFASISLHVAAAAALVSWSIRPHSWQHQVDVGGTVMLTATMASAASEPIEAPAVEIEVIEADDETEEIVDEAPLDLQKQPTAIPLPLDSAEAMLTPRNAPAAMSRSEAAAPAPTQPQLAEALPRRDSAKEPMTEAALAEAMPPSVDSAAGARIDVPPQPAPNNAAPGYPAASRTRREEGRVILRVTISETGAVAELNVHQSSGFDRLDQAALHAVRQWKFTPAQSEGRNVATRVKIPVSFSLRTD</sequence>
<evidence type="ECO:0000256" key="6">
    <source>
        <dbReference type="ARBA" id="ARBA00022692"/>
    </source>
</evidence>
<evidence type="ECO:0000256" key="2">
    <source>
        <dbReference type="ARBA" id="ARBA00006555"/>
    </source>
</evidence>
<dbReference type="PROSITE" id="PS52015">
    <property type="entry name" value="TONB_CTD"/>
    <property type="match status" value="1"/>
</dbReference>
<accession>A0A2S8FDC4</accession>
<comment type="subcellular location">
    <subcellularLocation>
        <location evidence="1">Cell inner membrane</location>
        <topology evidence="1">Single-pass membrane protein</topology>
        <orientation evidence="1">Periplasmic side</orientation>
    </subcellularLocation>
</comment>
<keyword evidence="5" id="KW-0997">Cell inner membrane</keyword>
<dbReference type="InterPro" id="IPR037682">
    <property type="entry name" value="TonB_C"/>
</dbReference>
<evidence type="ECO:0000313" key="14">
    <source>
        <dbReference type="Proteomes" id="UP000239388"/>
    </source>
</evidence>
<comment type="similarity">
    <text evidence="2">Belongs to the TonB family.</text>
</comment>
<dbReference type="GO" id="GO:0055085">
    <property type="term" value="P:transmembrane transport"/>
    <property type="evidence" value="ECO:0007669"/>
    <property type="project" value="InterPro"/>
</dbReference>
<evidence type="ECO:0000259" key="12">
    <source>
        <dbReference type="PROSITE" id="PS52015"/>
    </source>
</evidence>
<evidence type="ECO:0000256" key="3">
    <source>
        <dbReference type="ARBA" id="ARBA00022448"/>
    </source>
</evidence>
<dbReference type="NCBIfam" id="TIGR01352">
    <property type="entry name" value="tonB_Cterm"/>
    <property type="match status" value="1"/>
</dbReference>
<evidence type="ECO:0000256" key="11">
    <source>
        <dbReference type="SAM" id="Phobius"/>
    </source>
</evidence>
<evidence type="ECO:0000256" key="4">
    <source>
        <dbReference type="ARBA" id="ARBA00022475"/>
    </source>
</evidence>
<proteinExistence type="inferred from homology"/>
<dbReference type="GO" id="GO:0005886">
    <property type="term" value="C:plasma membrane"/>
    <property type="evidence" value="ECO:0007669"/>
    <property type="project" value="UniProtKB-SubCell"/>
</dbReference>
<dbReference type="SUPFAM" id="SSF74653">
    <property type="entry name" value="TolA/TonB C-terminal domain"/>
    <property type="match status" value="1"/>
</dbReference>
<feature type="transmembrane region" description="Helical" evidence="11">
    <location>
        <begin position="20"/>
        <end position="40"/>
    </location>
</feature>
<dbReference type="AlphaFoldDB" id="A0A2S8FDC4"/>